<feature type="transmembrane region" description="Helical" evidence="2">
    <location>
        <begin position="1841"/>
        <end position="1861"/>
    </location>
</feature>
<evidence type="ECO:0000313" key="5">
    <source>
        <dbReference type="Proteomes" id="UP000075806"/>
    </source>
</evidence>
<evidence type="ECO:0000256" key="2">
    <source>
        <dbReference type="SAM" id="Phobius"/>
    </source>
</evidence>
<comment type="caution">
    <text evidence="4">The sequence shown here is derived from an EMBL/GenBank/DDBJ whole genome shotgun (WGS) entry which is preliminary data.</text>
</comment>
<dbReference type="Gene3D" id="3.60.21.10">
    <property type="match status" value="1"/>
</dbReference>
<feature type="region of interest" description="Disordered" evidence="1">
    <location>
        <begin position="161"/>
        <end position="194"/>
    </location>
</feature>
<dbReference type="PANTHER" id="PTHR43143:SF5">
    <property type="entry name" value="SECRETED PROTEIN"/>
    <property type="match status" value="1"/>
</dbReference>
<proteinExistence type="predicted"/>
<evidence type="ECO:0000313" key="4">
    <source>
        <dbReference type="EMBL" id="KYG29627.1"/>
    </source>
</evidence>
<organism evidence="4 5">
    <name type="scientific">Alkalihalobacillus trypoxylicola</name>
    <dbReference type="NCBI Taxonomy" id="519424"/>
    <lineage>
        <taxon>Bacteria</taxon>
        <taxon>Bacillati</taxon>
        <taxon>Bacillota</taxon>
        <taxon>Bacilli</taxon>
        <taxon>Bacillales</taxon>
        <taxon>Bacillaceae</taxon>
        <taxon>Alkalihalobacillus</taxon>
    </lineage>
</organism>
<keyword evidence="2" id="KW-0472">Membrane</keyword>
<evidence type="ECO:0000259" key="3">
    <source>
        <dbReference type="PROSITE" id="PS51841"/>
    </source>
</evidence>
<dbReference type="PANTHER" id="PTHR43143">
    <property type="entry name" value="METALLOPHOSPHOESTERASE, CALCINEURIN SUPERFAMILY"/>
    <property type="match status" value="1"/>
</dbReference>
<feature type="compositionally biased region" description="Basic and acidic residues" evidence="1">
    <location>
        <begin position="1819"/>
        <end position="1831"/>
    </location>
</feature>
<dbReference type="SUPFAM" id="SSF74853">
    <property type="entry name" value="Lamin A/C globular tail domain"/>
    <property type="match status" value="1"/>
</dbReference>
<feature type="compositionally biased region" description="Low complexity" evidence="1">
    <location>
        <begin position="1739"/>
        <end position="1752"/>
    </location>
</feature>
<name>A0A162DH98_9BACI</name>
<dbReference type="NCBIfam" id="TIGR01167">
    <property type="entry name" value="LPXTG_anchor"/>
    <property type="match status" value="1"/>
</dbReference>
<dbReference type="SUPFAM" id="SSF56300">
    <property type="entry name" value="Metallo-dependent phosphatases"/>
    <property type="match status" value="1"/>
</dbReference>
<keyword evidence="2" id="KW-0812">Transmembrane</keyword>
<dbReference type="OrthoDB" id="9772095at2"/>
<dbReference type="InterPro" id="IPR013783">
    <property type="entry name" value="Ig-like_fold"/>
</dbReference>
<dbReference type="Proteomes" id="UP000075806">
    <property type="component" value="Unassembled WGS sequence"/>
</dbReference>
<gene>
    <name evidence="4" type="ORF">AZF04_08945</name>
</gene>
<dbReference type="InterPro" id="IPR051918">
    <property type="entry name" value="STPP_CPPED1"/>
</dbReference>
<feature type="domain" description="LTD" evidence="3">
    <location>
        <begin position="308"/>
        <end position="447"/>
    </location>
</feature>
<dbReference type="Gene3D" id="2.60.40.10">
    <property type="entry name" value="Immunoglobulins"/>
    <property type="match status" value="1"/>
</dbReference>
<feature type="compositionally biased region" description="Acidic residues" evidence="1">
    <location>
        <begin position="161"/>
        <end position="171"/>
    </location>
</feature>
<dbReference type="InterPro" id="IPR036415">
    <property type="entry name" value="Lamin_tail_dom_sf"/>
</dbReference>
<dbReference type="RefSeq" id="WP_061949419.1">
    <property type="nucleotide sequence ID" value="NZ_LTAO01000023.1"/>
</dbReference>
<dbReference type="InterPro" id="IPR001322">
    <property type="entry name" value="Lamin_tail_dom"/>
</dbReference>
<dbReference type="InterPro" id="IPR029052">
    <property type="entry name" value="Metallo-depent_PP-like"/>
</dbReference>
<dbReference type="InterPro" id="IPR004843">
    <property type="entry name" value="Calcineurin-like_PHP"/>
</dbReference>
<dbReference type="Pfam" id="PF00149">
    <property type="entry name" value="Metallophos"/>
    <property type="match status" value="1"/>
</dbReference>
<feature type="compositionally biased region" description="Acidic residues" evidence="1">
    <location>
        <begin position="179"/>
        <end position="194"/>
    </location>
</feature>
<feature type="compositionally biased region" description="Polar residues" evidence="1">
    <location>
        <begin position="1804"/>
        <end position="1815"/>
    </location>
</feature>
<keyword evidence="5" id="KW-1185">Reference proteome</keyword>
<reference evidence="4" key="1">
    <citation type="submission" date="2016-02" db="EMBL/GenBank/DDBJ databases">
        <title>Genome sequence of Bacillus trypoxylicola KCTC 13244(T).</title>
        <authorList>
            <person name="Jeong H."/>
            <person name="Park S.-H."/>
            <person name="Choi S.-K."/>
        </authorList>
    </citation>
    <scope>NUCLEOTIDE SEQUENCE [LARGE SCALE GENOMIC DNA]</scope>
    <source>
        <strain evidence="4">KCTC 13244</strain>
    </source>
</reference>
<dbReference type="EMBL" id="LTAO01000023">
    <property type="protein sequence ID" value="KYG29627.1"/>
    <property type="molecule type" value="Genomic_DNA"/>
</dbReference>
<dbReference type="PROSITE" id="PS51841">
    <property type="entry name" value="LTD"/>
    <property type="match status" value="2"/>
</dbReference>
<feature type="domain" description="LTD" evidence="3">
    <location>
        <begin position="599"/>
        <end position="756"/>
    </location>
</feature>
<sequence length="1867" mass="208904">MPKNGQKKTIAIGLLVVLMFQLFFPFPNYYIQAEGKSGTVTILEGATHLEEGFTHFILSNETDENADLSQLDVSLFEESPEERIKIEFPEGTLGVGEEVLVWLNEQEKNQEELVNFIGKQNLEMIEINQEQPIDVKGAIITSKDTEQLLMFSNDSVVEIEEENTIETDDESTSSPVLNDEQEQSENEESDDHQELEADIADESQELEVAEEGAIHHDPITLINAEDALTISVDIPEGNQVESGKLFFQTGKGMEVQEIALVHIEGEAWGAVLDQNLFWSPDFFYRIQVTIDGNDATFPAEGMYEAVVEAPEEDPSRFNELFITELVPDSANIGSSDAYEFIEIYNNTTEAIQLSQLQLDYHYPNGRVVEWSLPSEGAIPAQSPHTIWIHNGVNNHLSIEDFNRHYGSNLELEDLSIVYSDGMANSSERALSISYRGGEEQARATYFDEPGFDDTIPDKGIVYKAVPNTTSMKKVGLNERATPGQIQEGQVPKKAIEVGMDNEAPTIIHEPIVGEVDGESDSIQFEATVTDNVRVQSVHLLYKQSDTDDFSRMEMNGTGDDQYAVELPMYVFEAGSVYYQIEASDGVNLANTELYSFEVTGNEVDTTAVPELLVTELVPDSANIGSSDAYEFIEVYNNTNQPVSFEDYLIHYEYPAGNYLDWYPANQDIVIPPKEAIVFWIINGANGHLTIDDFNRNYGTNLVENEKVFRMHNSGMANGAERRVGIKTKTGDLISIAYYNDNGERDAAPDKGVVYRFPTDGTHFMDKVSSTIVNGTPGFVESWQVPRQAIQLEEDTVEPTISNETAVEKVSELEQVSLIAKMDDNQQIKRAEVHFKTDRHSEFQMVNLTNEIAPLYEYEIVKPNLIGAKTLEYYFVASDGTNTTTSETYTIEVESNWTDELRLNVNEGDVLSGTYHLKAAEREDSVEDLTISVDGTPLLETSRVIEHDAYFAFEVRGTNVFFQNGVVMDGDILEIFDDGYGQFTTLLIPISADRLKMGENVISIYSGSKASPIDIESPENRNDFDVKNVRLVLSDGTVLRDPVFSDPQELIDLGDDGTYRPFEDFTFTISEEFLGAQGYTFDTTLLEDGPHIIEAENTQSNEKTEVTILTDNTAPTISTSIEEGREYKGAFTIHVEAEDAIAGVDQVVVFLDGTQIETPYAASSAKLSPGEHTLKVIARDLVGNEAEKEVVFSVVEEHPNDPEQISEGAHLRVQVSDPTEDDMTVTFKEGFSYTLADEEHVSAYKNAVDIEPPNEKAPEGEVPFTEEERKAASEMDQSYVTTDSVEQFPYHRFAIQVDESVSYDSQIELVWNGASLPGRKVTMYAWNIENHQWDALVVKIAEEEDFELRAEVLAKSYVENQEVNVLVQDEIAATTQYDYTFAWLSDTQYYSESYPHIFSSMVDWLAASKEELNLKYVFHTGDLVDKHYEEYQWENVDRYMSVLEDASIPYGVLAGNHDVGNKDWDYEAYGRYFGEDRFKDQPYYGGSYQNNRGHYDLISEGGNDYIMVYLGWGIEEEGIQWVNDVLQAHPERIAILNFHEYLLATGTRSPIGDLLFEEVVKPNPNVVMVLSGHYHSSEMVIDEIDDDGDGEPDRTVYQILADYQGGPEGGQGFIRLLHVDAVNNQIHVKTYSPYLDQYNFYDPVVYPGKDEFTISLGLEPQEKRVATDSFTVNVYSETEIDVVTGVKNGEIAETIWEDLTIGNRYYWYVTVADDFGGLTRSPIWDFIYEGEEQIDPEIPEVPVEPEIPGGPETPEIPENPEVPGGPEIPGTPEDPELPGNPTPENPNDDDGNTGTPPRPGGGQGENDNNPPKQVNGPNVGEKKGESPSEDKNGTLPSTATNVYMWLVLGICMTLIGAGIFLIRKKRAA</sequence>
<evidence type="ECO:0000256" key="1">
    <source>
        <dbReference type="SAM" id="MobiDB-lite"/>
    </source>
</evidence>
<protein>
    <recommendedName>
        <fullName evidence="3">LTD domain-containing protein</fullName>
    </recommendedName>
</protein>
<dbReference type="STRING" id="519424.AZF04_08945"/>
<dbReference type="GO" id="GO:0016787">
    <property type="term" value="F:hydrolase activity"/>
    <property type="evidence" value="ECO:0007669"/>
    <property type="project" value="InterPro"/>
</dbReference>
<keyword evidence="2" id="KW-1133">Transmembrane helix</keyword>
<accession>A0A162DH98</accession>
<feature type="region of interest" description="Disordered" evidence="1">
    <location>
        <begin position="1733"/>
        <end position="1835"/>
    </location>
</feature>